<dbReference type="InterPro" id="IPR025484">
    <property type="entry name" value="DUF4376"/>
</dbReference>
<evidence type="ECO:0000259" key="1">
    <source>
        <dbReference type="Pfam" id="PF14301"/>
    </source>
</evidence>
<dbReference type="EMBL" id="JBBHJY010000001">
    <property type="protein sequence ID" value="MEJ6008674.1"/>
    <property type="molecule type" value="Genomic_DNA"/>
</dbReference>
<dbReference type="Proteomes" id="UP001379235">
    <property type="component" value="Unassembled WGS sequence"/>
</dbReference>
<gene>
    <name evidence="2" type="ORF">WG900_01950</name>
</gene>
<dbReference type="RefSeq" id="WP_339964278.1">
    <property type="nucleotide sequence ID" value="NZ_JBBHJY010000001.1"/>
</dbReference>
<dbReference type="Pfam" id="PF14301">
    <property type="entry name" value="DUF4376"/>
    <property type="match status" value="1"/>
</dbReference>
<comment type="caution">
    <text evidence="2">The sequence shown here is derived from an EMBL/GenBank/DDBJ whole genome shotgun (WGS) entry which is preliminary data.</text>
</comment>
<protein>
    <submittedName>
        <fullName evidence="2">DUF4376 domain-containing protein</fullName>
    </submittedName>
</protein>
<organism evidence="2 3">
    <name type="scientific">Novosphingobium aquae</name>
    <dbReference type="NCBI Taxonomy" id="3133435"/>
    <lineage>
        <taxon>Bacteria</taxon>
        <taxon>Pseudomonadati</taxon>
        <taxon>Pseudomonadota</taxon>
        <taxon>Alphaproteobacteria</taxon>
        <taxon>Sphingomonadales</taxon>
        <taxon>Sphingomonadaceae</taxon>
        <taxon>Novosphingobium</taxon>
    </lineage>
</organism>
<feature type="domain" description="DUF4376" evidence="1">
    <location>
        <begin position="78"/>
        <end position="180"/>
    </location>
</feature>
<keyword evidence="3" id="KW-1185">Reference proteome</keyword>
<proteinExistence type="predicted"/>
<reference evidence="2 3" key="1">
    <citation type="submission" date="2024-03" db="EMBL/GenBank/DDBJ databases">
        <authorList>
            <person name="Jo J.-H."/>
        </authorList>
    </citation>
    <scope>NUCLEOTIDE SEQUENCE [LARGE SCALE GENOMIC DNA]</scope>
    <source>
        <strain evidence="2 3">AS3R-12</strain>
    </source>
</reference>
<evidence type="ECO:0000313" key="3">
    <source>
        <dbReference type="Proteomes" id="UP001379235"/>
    </source>
</evidence>
<accession>A0ABU8S3Z7</accession>
<sequence>MSDPSDAPVHPLEIFELGPDNYWTGTSRLIEVDGGCPQGWTRTQPPPLEDGQFAIYDAPQWLITSEAWSAPAPSLDDLKTAQLKALADIRWKHEVGGTMVGGAPVPTDRESQAKLTSAYVLAAANPAFSLRWKIALGLFVTFDAATIINIGDAVGAYVRACFDREDELTTEILTAPDAEALAEIDLEDGWPE</sequence>
<name>A0ABU8S3Z7_9SPHN</name>
<evidence type="ECO:0000313" key="2">
    <source>
        <dbReference type="EMBL" id="MEJ6008674.1"/>
    </source>
</evidence>